<dbReference type="RefSeq" id="WP_381014375.1">
    <property type="nucleotide sequence ID" value="NZ_JBHTJF010000043.1"/>
</dbReference>
<proteinExistence type="inferred from homology"/>
<keyword evidence="8" id="KW-1185">Reference proteome</keyword>
<evidence type="ECO:0000256" key="4">
    <source>
        <dbReference type="RuleBase" id="RU362073"/>
    </source>
</evidence>
<dbReference type="Pfam" id="PF00669">
    <property type="entry name" value="Flagellin_N"/>
    <property type="match status" value="1"/>
</dbReference>
<protein>
    <recommendedName>
        <fullName evidence="2 4">Flagellin</fullName>
    </recommendedName>
</protein>
<dbReference type="Pfam" id="PF00700">
    <property type="entry name" value="Flagellin_C"/>
    <property type="match status" value="1"/>
</dbReference>
<dbReference type="PRINTS" id="PR00207">
    <property type="entry name" value="FLAGELLIN"/>
</dbReference>
<dbReference type="InterPro" id="IPR001029">
    <property type="entry name" value="Flagellin_N"/>
</dbReference>
<evidence type="ECO:0000313" key="8">
    <source>
        <dbReference type="Proteomes" id="UP001596976"/>
    </source>
</evidence>
<evidence type="ECO:0000259" key="6">
    <source>
        <dbReference type="Pfam" id="PF00700"/>
    </source>
</evidence>
<evidence type="ECO:0000313" key="7">
    <source>
        <dbReference type="EMBL" id="MFD0944660.1"/>
    </source>
</evidence>
<comment type="subcellular location">
    <subcellularLocation>
        <location evidence="4">Secreted</location>
    </subcellularLocation>
    <subcellularLocation>
        <location evidence="4">Bacterial flagellum</location>
    </subcellularLocation>
</comment>
<reference evidence="8" key="1">
    <citation type="journal article" date="2019" name="Int. J. Syst. Evol. Microbiol.">
        <title>The Global Catalogue of Microorganisms (GCM) 10K type strain sequencing project: providing services to taxonomists for standard genome sequencing and annotation.</title>
        <authorList>
            <consortium name="The Broad Institute Genomics Platform"/>
            <consortium name="The Broad Institute Genome Sequencing Center for Infectious Disease"/>
            <person name="Wu L."/>
            <person name="Ma J."/>
        </authorList>
    </citation>
    <scope>NUCLEOTIDE SEQUENCE [LARGE SCALE GENOMIC DNA]</scope>
    <source>
        <strain evidence="8">CCUG 63563</strain>
    </source>
</reference>
<name>A0ABW3GZQ6_9BACL</name>
<evidence type="ECO:0000256" key="3">
    <source>
        <dbReference type="ARBA" id="ARBA00023143"/>
    </source>
</evidence>
<dbReference type="Proteomes" id="UP001596976">
    <property type="component" value="Unassembled WGS sequence"/>
</dbReference>
<keyword evidence="4" id="KW-0964">Secreted</keyword>
<keyword evidence="7" id="KW-0282">Flagellum</keyword>
<keyword evidence="7" id="KW-0966">Cell projection</keyword>
<comment type="caution">
    <text evidence="7">The sequence shown here is derived from an EMBL/GenBank/DDBJ whole genome shotgun (WGS) entry which is preliminary data.</text>
</comment>
<keyword evidence="3 4" id="KW-0975">Bacterial flagellum</keyword>
<dbReference type="PANTHER" id="PTHR42792">
    <property type="entry name" value="FLAGELLIN"/>
    <property type="match status" value="1"/>
</dbReference>
<evidence type="ECO:0000259" key="5">
    <source>
        <dbReference type="Pfam" id="PF00669"/>
    </source>
</evidence>
<dbReference type="InterPro" id="IPR001492">
    <property type="entry name" value="Flagellin"/>
</dbReference>
<keyword evidence="7" id="KW-0969">Cilium</keyword>
<dbReference type="Gene3D" id="1.20.1330.10">
    <property type="entry name" value="f41 fragment of flagellin, N-terminal domain"/>
    <property type="match status" value="1"/>
</dbReference>
<feature type="domain" description="Flagellin N-terminal" evidence="5">
    <location>
        <begin position="3"/>
        <end position="141"/>
    </location>
</feature>
<dbReference type="Gene3D" id="3.30.70.2120">
    <property type="match status" value="1"/>
</dbReference>
<evidence type="ECO:0000256" key="2">
    <source>
        <dbReference type="ARBA" id="ARBA00020110"/>
    </source>
</evidence>
<comment type="similarity">
    <text evidence="1 4">Belongs to the bacterial flagellin family.</text>
</comment>
<evidence type="ECO:0000256" key="1">
    <source>
        <dbReference type="ARBA" id="ARBA00005709"/>
    </source>
</evidence>
<comment type="function">
    <text evidence="4">Flagellin is the subunit protein which polymerizes to form the filaments of bacterial flagella.</text>
</comment>
<dbReference type="InterPro" id="IPR046358">
    <property type="entry name" value="Flagellin_C"/>
</dbReference>
<feature type="domain" description="Flagellin C-terminal" evidence="6">
    <location>
        <begin position="342"/>
        <end position="395"/>
    </location>
</feature>
<dbReference type="PANTHER" id="PTHR42792:SF2">
    <property type="entry name" value="FLAGELLIN"/>
    <property type="match status" value="1"/>
</dbReference>
<organism evidence="7 8">
    <name type="scientific">Savagea faecisuis</name>
    <dbReference type="NCBI Taxonomy" id="1274803"/>
    <lineage>
        <taxon>Bacteria</taxon>
        <taxon>Bacillati</taxon>
        <taxon>Bacillota</taxon>
        <taxon>Bacilli</taxon>
        <taxon>Bacillales</taxon>
        <taxon>Caryophanaceae</taxon>
        <taxon>Savagea</taxon>
    </lineage>
</organism>
<gene>
    <name evidence="7" type="ORF">ACFQ0V_12995</name>
</gene>
<sequence length="396" mass="42259">MRINHNIAAINTHRQMNFNNTNVGKNLEKLSSGYRINRAGDDAAGLAISEKMRAQIKGLNMAEKNAQDGISLIQTAEGALHETHSILQRMRELAVQSANDTNINEVDREAMQSEVEALVAEINDIAGRTEFNTQKLIDGTFEDKKFHIGANKDQSIGVKIAAMDSKAIGLQSVAKDVTADAEGVYTNTAGDVVAKTTEDGQIYSADNVKEVTVEAFKIDEDKMVAADPTINTTTGYTALSGADKTAALKDTAFEKLSDTELATVTVHKNTTDADEIVVTINGKVAKLADAEAAVVADPENNTTELVAKEGAIELTAVEVDGKTNLESTKLSIGSQVDANDAIKTINDAINVVSTQRADLGAIQNRLEHTINNLGASAENLTAAESRIRDVDHVQAA</sequence>
<accession>A0ABW3GZQ6</accession>
<dbReference type="SUPFAM" id="SSF64518">
    <property type="entry name" value="Phase 1 flagellin"/>
    <property type="match status" value="1"/>
</dbReference>
<dbReference type="EMBL" id="JBHTJF010000043">
    <property type="protein sequence ID" value="MFD0944660.1"/>
    <property type="molecule type" value="Genomic_DNA"/>
</dbReference>